<proteinExistence type="predicted"/>
<dbReference type="EMBL" id="NBCO01000010">
    <property type="protein sequence ID" value="ORC89995.1"/>
    <property type="molecule type" value="Genomic_DNA"/>
</dbReference>
<organism evidence="1 2">
    <name type="scientific">Trypanosoma theileri</name>
    <dbReference type="NCBI Taxonomy" id="67003"/>
    <lineage>
        <taxon>Eukaryota</taxon>
        <taxon>Discoba</taxon>
        <taxon>Euglenozoa</taxon>
        <taxon>Kinetoplastea</taxon>
        <taxon>Metakinetoplastina</taxon>
        <taxon>Trypanosomatida</taxon>
        <taxon>Trypanosomatidae</taxon>
        <taxon>Trypanosoma</taxon>
    </lineage>
</organism>
<keyword evidence="2" id="KW-1185">Reference proteome</keyword>
<evidence type="ECO:0000313" key="2">
    <source>
        <dbReference type="Proteomes" id="UP000192257"/>
    </source>
</evidence>
<protein>
    <submittedName>
        <fullName evidence="1">Uncharacterized protein</fullName>
    </submittedName>
</protein>
<dbReference type="GeneID" id="39984534"/>
<gene>
    <name evidence="1" type="ORF">TM35_000102630</name>
</gene>
<evidence type="ECO:0000313" key="1">
    <source>
        <dbReference type="EMBL" id="ORC89995.1"/>
    </source>
</evidence>
<sequence length="158" mass="17842">MLRDFLNLREKDKMRRRKKDETRQPVYVRKALGSLSGFALFFFSSLTRRMEMREHNAQPPTTQGGRPTCQRLVRNKMGGGDPGGVSPLMGLGIVGNSMFSTLLHATRGTGKRHLCGVPLPPTFVARWPCKRAFYSATCGSIVKRPTITFFSLRQIPLW</sequence>
<dbReference type="Proteomes" id="UP000192257">
    <property type="component" value="Unassembled WGS sequence"/>
</dbReference>
<dbReference type="AlphaFoldDB" id="A0A1X0NZ91"/>
<dbReference type="VEuPathDB" id="TriTrypDB:TM35_000102630"/>
<name>A0A1X0NZ91_9TRYP</name>
<accession>A0A1X0NZ91</accession>
<dbReference type="RefSeq" id="XP_028884061.1">
    <property type="nucleotide sequence ID" value="XM_029024754.1"/>
</dbReference>
<reference evidence="1 2" key="1">
    <citation type="submission" date="2017-03" db="EMBL/GenBank/DDBJ databases">
        <title>An alternative strategy for trypanosome survival in the mammalian bloodstream revealed through genome and transcriptome analysis of the ubiquitous bovine parasite Trypanosoma (Megatrypanum) theileri.</title>
        <authorList>
            <person name="Kelly S."/>
            <person name="Ivens A."/>
            <person name="Mott A."/>
            <person name="O'Neill E."/>
            <person name="Emms D."/>
            <person name="Macleod O."/>
            <person name="Voorheis P."/>
            <person name="Matthews J."/>
            <person name="Matthews K."/>
            <person name="Carrington M."/>
        </authorList>
    </citation>
    <scope>NUCLEOTIDE SEQUENCE [LARGE SCALE GENOMIC DNA]</scope>
    <source>
        <strain evidence="1">Edinburgh</strain>
    </source>
</reference>
<comment type="caution">
    <text evidence="1">The sequence shown here is derived from an EMBL/GenBank/DDBJ whole genome shotgun (WGS) entry which is preliminary data.</text>
</comment>